<evidence type="ECO:0000313" key="1">
    <source>
        <dbReference type="EMBL" id="SMX50668.1"/>
    </source>
</evidence>
<organism evidence="1 2">
    <name type="scientific">Maliponia aquimaris</name>
    <dbReference type="NCBI Taxonomy" id="1673631"/>
    <lineage>
        <taxon>Bacteria</taxon>
        <taxon>Pseudomonadati</taxon>
        <taxon>Pseudomonadota</taxon>
        <taxon>Alphaproteobacteria</taxon>
        <taxon>Rhodobacterales</taxon>
        <taxon>Paracoccaceae</taxon>
        <taxon>Maliponia</taxon>
    </lineage>
</organism>
<dbReference type="EMBL" id="FXYF01000025">
    <property type="protein sequence ID" value="SMX50668.1"/>
    <property type="molecule type" value="Genomic_DNA"/>
</dbReference>
<reference evidence="1 2" key="1">
    <citation type="submission" date="2017-05" db="EMBL/GenBank/DDBJ databases">
        <authorList>
            <person name="Song R."/>
            <person name="Chenine A.L."/>
            <person name="Ruprecht R.M."/>
        </authorList>
    </citation>
    <scope>NUCLEOTIDE SEQUENCE [LARGE SCALE GENOMIC DNA]</scope>
    <source>
        <strain evidence="1 2">CECT 8898</strain>
    </source>
</reference>
<dbReference type="AlphaFoldDB" id="A0A238L6Q0"/>
<evidence type="ECO:0000313" key="2">
    <source>
        <dbReference type="Proteomes" id="UP000207598"/>
    </source>
</evidence>
<sequence>MESFPPSGAALAEDIGLLSRICGVSEGPAARMHLHWREAAEIRKFEGDGPLLLRRREMHGALRSEALAHARHMPARVRQVSATGTGAEVVTDAGAVSCAMVVDARGRHAVKRKGSDLVGLAFAASDDVPDHSMWLEALPDAWLWACGTGMGRLHGVLFQRAETMAGLTAQARQAGVCRLLGQSASLAHVTDIKVARPVAAGLACVEDPVPAPRHVLIGDAALARDPIASHGLVHAIRSGVQAAVAVRTVLDPDGDTHAALSFLRTKHVQAVASARLATARAYRDQTRFTGPFWAQYGEETAPEAAPQAGPGPITLARPLTRAPVLDGDRIRWAAAIYLPASGDFFTRLGPVTALDIASACRPAAPLNTVAARLGRMHAAPLVFDVLTLLDRGGAIAQVPGPA</sequence>
<dbReference type="Proteomes" id="UP000207598">
    <property type="component" value="Unassembled WGS sequence"/>
</dbReference>
<accession>A0A238L6Q0</accession>
<dbReference type="InterPro" id="IPR036188">
    <property type="entry name" value="FAD/NAD-bd_sf"/>
</dbReference>
<keyword evidence="2" id="KW-1185">Reference proteome</keyword>
<proteinExistence type="predicted"/>
<dbReference type="SUPFAM" id="SSF51905">
    <property type="entry name" value="FAD/NAD(P)-binding domain"/>
    <property type="match status" value="1"/>
</dbReference>
<dbReference type="Gene3D" id="3.50.50.60">
    <property type="entry name" value="FAD/NAD(P)-binding domain"/>
    <property type="match status" value="1"/>
</dbReference>
<protein>
    <submittedName>
        <fullName evidence="1">Uncharacterized protein</fullName>
    </submittedName>
</protein>
<gene>
    <name evidence="1" type="ORF">MAA8898_04912</name>
</gene>
<name>A0A238L6Q0_9RHOB</name>
<dbReference type="Gene3D" id="3.30.9.100">
    <property type="match status" value="1"/>
</dbReference>